<evidence type="ECO:0000256" key="1">
    <source>
        <dbReference type="SAM" id="Phobius"/>
    </source>
</evidence>
<evidence type="ECO:0000313" key="3">
    <source>
        <dbReference type="Proteomes" id="UP000075809"/>
    </source>
</evidence>
<evidence type="ECO:0000313" key="2">
    <source>
        <dbReference type="EMBL" id="KYQ52391.1"/>
    </source>
</evidence>
<feature type="transmembrane region" description="Helical" evidence="1">
    <location>
        <begin position="181"/>
        <end position="199"/>
    </location>
</feature>
<dbReference type="EMBL" id="KQ982679">
    <property type="protein sequence ID" value="KYQ52391.1"/>
    <property type="molecule type" value="Genomic_DNA"/>
</dbReference>
<accession>A0A151WXJ2</accession>
<keyword evidence="1" id="KW-0812">Transmembrane</keyword>
<gene>
    <name evidence="2" type="ORF">ALC60_08492</name>
</gene>
<dbReference type="Proteomes" id="UP000075809">
    <property type="component" value="Unassembled WGS sequence"/>
</dbReference>
<protein>
    <submittedName>
        <fullName evidence="2">Uncharacterized protein</fullName>
    </submittedName>
</protein>
<organism evidence="2 3">
    <name type="scientific">Mycetomoellerius zeteki</name>
    <dbReference type="NCBI Taxonomy" id="64791"/>
    <lineage>
        <taxon>Eukaryota</taxon>
        <taxon>Metazoa</taxon>
        <taxon>Ecdysozoa</taxon>
        <taxon>Arthropoda</taxon>
        <taxon>Hexapoda</taxon>
        <taxon>Insecta</taxon>
        <taxon>Pterygota</taxon>
        <taxon>Neoptera</taxon>
        <taxon>Endopterygota</taxon>
        <taxon>Hymenoptera</taxon>
        <taxon>Apocrita</taxon>
        <taxon>Aculeata</taxon>
        <taxon>Formicoidea</taxon>
        <taxon>Formicidae</taxon>
        <taxon>Myrmicinae</taxon>
        <taxon>Mycetomoellerius</taxon>
    </lineage>
</organism>
<keyword evidence="1" id="KW-1133">Transmembrane helix</keyword>
<keyword evidence="1" id="KW-0472">Membrane</keyword>
<reference evidence="2 3" key="1">
    <citation type="submission" date="2015-09" db="EMBL/GenBank/DDBJ databases">
        <title>Trachymyrmex zeteki WGS genome.</title>
        <authorList>
            <person name="Nygaard S."/>
            <person name="Hu H."/>
            <person name="Boomsma J."/>
            <person name="Zhang G."/>
        </authorList>
    </citation>
    <scope>NUCLEOTIDE SEQUENCE [LARGE SCALE GENOMIC DNA]</scope>
    <source>
        <strain evidence="2">Tzet28-1</strain>
        <tissue evidence="2">Whole body</tissue>
    </source>
</reference>
<dbReference type="AlphaFoldDB" id="A0A151WXJ2"/>
<name>A0A151WXJ2_9HYME</name>
<feature type="transmembrane region" description="Helical" evidence="1">
    <location>
        <begin position="98"/>
        <end position="119"/>
    </location>
</feature>
<feature type="transmembrane region" description="Helical" evidence="1">
    <location>
        <begin position="65"/>
        <end position="86"/>
    </location>
</feature>
<proteinExistence type="predicted"/>
<keyword evidence="3" id="KW-1185">Reference proteome</keyword>
<feature type="transmembrane region" description="Helical" evidence="1">
    <location>
        <begin position="33"/>
        <end position="53"/>
    </location>
</feature>
<sequence>MTETLERALAPLLIFGSFCDLGMFERPLGQPRPYISCLYILAKWILYTYYCLYTRYIDILQTGDMFVADFIPLITIILIFICLYRHNDFDTLFKNFVLNYPNFVHVLSALIWGTILGYTSSRIHQVNDRLHVFYSDLFENNADYRGQNRSIVVCQRITKAVDHTQYMWILMYFLKRYYTHMRTHVCMYVCMYVYMYVYSVPHFNFHIVISKKYKRFKKMFLKVRGFHIVVTLFFSR</sequence>